<evidence type="ECO:0000313" key="1">
    <source>
        <dbReference type="EMBL" id="EUA70763.1"/>
    </source>
</evidence>
<dbReference type="PATRIC" id="fig|1299321.3.peg.1130"/>
<evidence type="ECO:0000313" key="2">
    <source>
        <dbReference type="Proteomes" id="UP000023351"/>
    </source>
</evidence>
<comment type="caution">
    <text evidence="1">The sequence shown here is derived from an EMBL/GenBank/DDBJ whole genome shotgun (WGS) entry which is preliminary data.</text>
</comment>
<name>X8DST3_9MYCO</name>
<dbReference type="AlphaFoldDB" id="X8DST3"/>
<gene>
    <name evidence="1" type="ORF">I540_1181</name>
</gene>
<dbReference type="Proteomes" id="UP000023351">
    <property type="component" value="Unassembled WGS sequence"/>
</dbReference>
<organism evidence="1 2">
    <name type="scientific">Mycobacteroides abscessus subsp. bolletii 1513</name>
    <dbReference type="NCBI Taxonomy" id="1299321"/>
    <lineage>
        <taxon>Bacteria</taxon>
        <taxon>Bacillati</taxon>
        <taxon>Actinomycetota</taxon>
        <taxon>Actinomycetes</taxon>
        <taxon>Mycobacteriales</taxon>
        <taxon>Mycobacteriaceae</taxon>
        <taxon>Mycobacteroides</taxon>
        <taxon>Mycobacteroides abscessus</taxon>
    </lineage>
</organism>
<proteinExistence type="predicted"/>
<protein>
    <submittedName>
        <fullName evidence="1">Uncharacterized protein</fullName>
    </submittedName>
</protein>
<sequence length="53" mass="5337">MRLGAEGGEVHVVLDLRSGLLDVAARVRQAASEAAGVPVVVVVDDVAVAEAQA</sequence>
<accession>X8DST3</accession>
<dbReference type="EMBL" id="JAOJ01000002">
    <property type="protein sequence ID" value="EUA70763.1"/>
    <property type="molecule type" value="Genomic_DNA"/>
</dbReference>
<reference evidence="1 2" key="1">
    <citation type="submission" date="2013-12" db="EMBL/GenBank/DDBJ databases">
        <authorList>
            <person name="Zelazny A."/>
            <person name="Olivier K."/>
            <person name="Holland S."/>
            <person name="Lenaerts A."/>
            <person name="Ordway D."/>
            <person name="DeGroote M.A."/>
            <person name="Parker T."/>
            <person name="Sizemore C."/>
            <person name="Tallon L.J."/>
            <person name="Sadzewicz L.K."/>
            <person name="Sengamalay N."/>
            <person name="Fraser C.M."/>
            <person name="Hine E."/>
            <person name="Shefchek K.A."/>
            <person name="Das S.P."/>
            <person name="Tettelin H."/>
        </authorList>
    </citation>
    <scope>NUCLEOTIDE SEQUENCE [LARGE SCALE GENOMIC DNA]</scope>
    <source>
        <strain evidence="1 2">1513</strain>
    </source>
</reference>